<feature type="domain" description="Choloylglycine hydrolase/NAAA C-terminal" evidence="19">
    <location>
        <begin position="138"/>
        <end position="300"/>
    </location>
</feature>
<evidence type="ECO:0000256" key="13">
    <source>
        <dbReference type="ARBA" id="ARBA00023180"/>
    </source>
</evidence>
<evidence type="ECO:0000256" key="10">
    <source>
        <dbReference type="ARBA" id="ARBA00022919"/>
    </source>
</evidence>
<accession>A0ABN7SMT6</accession>
<dbReference type="InterPro" id="IPR029130">
    <property type="entry name" value="Acid_ceramidase_N"/>
</dbReference>
<proteinExistence type="inferred from homology"/>
<evidence type="ECO:0000256" key="5">
    <source>
        <dbReference type="ARBA" id="ARBA00005730"/>
    </source>
</evidence>
<dbReference type="InterPro" id="IPR016699">
    <property type="entry name" value="Acid_ceramidase-like"/>
</dbReference>
<feature type="chain" id="PRO_5045354289" description="Acid ceramidase" evidence="18">
    <location>
        <begin position="16"/>
        <end position="401"/>
    </location>
</feature>
<comment type="similarity">
    <text evidence="5 17">Belongs to the acid ceramidase family.</text>
</comment>
<evidence type="ECO:0000256" key="12">
    <source>
        <dbReference type="ARBA" id="ARBA00023157"/>
    </source>
</evidence>
<comment type="pathway">
    <text evidence="3">Lipid metabolism; sphingolipid metabolism.</text>
</comment>
<feature type="signal peptide" evidence="18">
    <location>
        <begin position="1"/>
        <end position="15"/>
    </location>
</feature>
<evidence type="ECO:0000259" key="20">
    <source>
        <dbReference type="Pfam" id="PF15508"/>
    </source>
</evidence>
<keyword evidence="14" id="KW-0458">Lysosome</keyword>
<dbReference type="Pfam" id="PF02275">
    <property type="entry name" value="CBAH"/>
    <property type="match status" value="1"/>
</dbReference>
<evidence type="ECO:0000256" key="17">
    <source>
        <dbReference type="PIRNR" id="PIRNR017632"/>
    </source>
</evidence>
<keyword evidence="10" id="KW-0746">Sphingolipid metabolism</keyword>
<evidence type="ECO:0000256" key="14">
    <source>
        <dbReference type="ARBA" id="ARBA00023228"/>
    </source>
</evidence>
<evidence type="ECO:0000313" key="22">
    <source>
        <dbReference type="Proteomes" id="UP001158576"/>
    </source>
</evidence>
<dbReference type="Pfam" id="PF15508">
    <property type="entry name" value="NAAA-beta"/>
    <property type="match status" value="1"/>
</dbReference>
<evidence type="ECO:0000256" key="9">
    <source>
        <dbReference type="ARBA" id="ARBA00022801"/>
    </source>
</evidence>
<evidence type="ECO:0000259" key="19">
    <source>
        <dbReference type="Pfam" id="PF02275"/>
    </source>
</evidence>
<keyword evidence="7" id="KW-0964">Secreted</keyword>
<evidence type="ECO:0000256" key="8">
    <source>
        <dbReference type="ARBA" id="ARBA00022729"/>
    </source>
</evidence>
<dbReference type="EMBL" id="OU015566">
    <property type="protein sequence ID" value="CAG5104631.1"/>
    <property type="molecule type" value="Genomic_DNA"/>
</dbReference>
<name>A0ABN7SMT6_OIKDI</name>
<gene>
    <name evidence="21" type="ORF">OKIOD_LOCUS10169</name>
</gene>
<dbReference type="PANTHER" id="PTHR28583">
    <property type="entry name" value="ACID AMIDASE"/>
    <property type="match status" value="1"/>
</dbReference>
<keyword evidence="13" id="KW-0325">Glycoprotein</keyword>
<dbReference type="Proteomes" id="UP001158576">
    <property type="component" value="Chromosome 1"/>
</dbReference>
<protein>
    <recommendedName>
        <fullName evidence="15">Acid ceramidase</fullName>
        <ecNumber evidence="6">3.5.1.23</ecNumber>
    </recommendedName>
</protein>
<evidence type="ECO:0000256" key="7">
    <source>
        <dbReference type="ARBA" id="ARBA00022525"/>
    </source>
</evidence>
<reference evidence="21 22" key="1">
    <citation type="submission" date="2021-04" db="EMBL/GenBank/DDBJ databases">
        <authorList>
            <person name="Bliznina A."/>
        </authorList>
    </citation>
    <scope>NUCLEOTIDE SEQUENCE [LARGE SCALE GENOMIC DNA]</scope>
</reference>
<keyword evidence="12" id="KW-1015">Disulfide bond</keyword>
<dbReference type="EC" id="3.5.1.23" evidence="6"/>
<evidence type="ECO:0000256" key="6">
    <source>
        <dbReference type="ARBA" id="ARBA00011891"/>
    </source>
</evidence>
<comment type="subcellular location">
    <subcellularLocation>
        <location evidence="1">Lysosome</location>
    </subcellularLocation>
    <subcellularLocation>
        <location evidence="2">Secreted</location>
    </subcellularLocation>
</comment>
<evidence type="ECO:0000256" key="1">
    <source>
        <dbReference type="ARBA" id="ARBA00004371"/>
    </source>
</evidence>
<keyword evidence="22" id="KW-1185">Reference proteome</keyword>
<comment type="pathway">
    <text evidence="4">Sphingolipid metabolism.</text>
</comment>
<sequence length="401" mass="45004">MKISGILFLVSSVFTKKLQFAPSGPFHEKCQAGSYPEKRVLWRPKSAEINLDLAPIERWSELAKTYSKELHAAVNDVVVLADKIDAKIVPFVREKLPELAETLPQNYVDEMSSLSQGAGLPFGDIVLFNIFYEAFSACTSVVAKNGSGGVHHARNMDFGLFLGFDFKNMTWSLTEALRPSLIHLDFLKNGELQFSSASFIGYVGIFTAVKKQKFSLTINERFNIDGGWVGILEWILGKHSANWLGFLTRDLFEKCDDFRCAQDLLKTAEMVSPVYFVLASGERPLGEIIVRDREDVSQTVKIGEESDPSKSSSWFLLQTNYDPSQEPPFFDDRRHPALKCISELSSENASGENFITKEALFDVLSTKPSLNMLTVYTSLIDIQEGSIESFVRECPFPCTPW</sequence>
<evidence type="ECO:0000256" key="18">
    <source>
        <dbReference type="SAM" id="SignalP"/>
    </source>
</evidence>
<evidence type="ECO:0000256" key="11">
    <source>
        <dbReference type="ARBA" id="ARBA00023098"/>
    </source>
</evidence>
<dbReference type="PIRSF" id="PIRSF017632">
    <property type="entry name" value="Acid_ceramidase-like"/>
    <property type="match status" value="1"/>
</dbReference>
<evidence type="ECO:0000256" key="3">
    <source>
        <dbReference type="ARBA" id="ARBA00004760"/>
    </source>
</evidence>
<evidence type="ECO:0000256" key="16">
    <source>
        <dbReference type="ARBA" id="ARBA00048057"/>
    </source>
</evidence>
<evidence type="ECO:0000256" key="15">
    <source>
        <dbReference type="ARBA" id="ARBA00040588"/>
    </source>
</evidence>
<keyword evidence="11 17" id="KW-0443">Lipid metabolism</keyword>
<evidence type="ECO:0000313" key="21">
    <source>
        <dbReference type="EMBL" id="CAG5104631.1"/>
    </source>
</evidence>
<keyword evidence="9 17" id="KW-0378">Hydrolase</keyword>
<feature type="domain" description="Acid ceramidase N-terminal" evidence="20">
    <location>
        <begin position="48"/>
        <end position="102"/>
    </location>
</feature>
<evidence type="ECO:0000256" key="2">
    <source>
        <dbReference type="ARBA" id="ARBA00004613"/>
    </source>
</evidence>
<evidence type="ECO:0000256" key="4">
    <source>
        <dbReference type="ARBA" id="ARBA00004991"/>
    </source>
</evidence>
<dbReference type="InterPro" id="IPR029132">
    <property type="entry name" value="CBAH/NAAA_C"/>
</dbReference>
<keyword evidence="8 18" id="KW-0732">Signal</keyword>
<dbReference type="PANTHER" id="PTHR28583:SF1">
    <property type="entry name" value="ACID CERAMIDASE"/>
    <property type="match status" value="1"/>
</dbReference>
<organism evidence="21 22">
    <name type="scientific">Oikopleura dioica</name>
    <name type="common">Tunicate</name>
    <dbReference type="NCBI Taxonomy" id="34765"/>
    <lineage>
        <taxon>Eukaryota</taxon>
        <taxon>Metazoa</taxon>
        <taxon>Chordata</taxon>
        <taxon>Tunicata</taxon>
        <taxon>Appendicularia</taxon>
        <taxon>Copelata</taxon>
        <taxon>Oikopleuridae</taxon>
        <taxon>Oikopleura</taxon>
    </lineage>
</organism>
<comment type="catalytic activity">
    <reaction evidence="16">
        <text>an N-acylsphing-4-enine + H2O = sphing-4-enine + a fatty acid</text>
        <dbReference type="Rhea" id="RHEA:20856"/>
        <dbReference type="ChEBI" id="CHEBI:15377"/>
        <dbReference type="ChEBI" id="CHEBI:28868"/>
        <dbReference type="ChEBI" id="CHEBI:52639"/>
        <dbReference type="ChEBI" id="CHEBI:57756"/>
        <dbReference type="EC" id="3.5.1.23"/>
    </reaction>
</comment>